<name>A0A1H3RW19_9FIRM</name>
<dbReference type="InterPro" id="IPR004441">
    <property type="entry name" value="rRNA_MeTrfase_TrmH"/>
</dbReference>
<dbReference type="GO" id="GO:0032259">
    <property type="term" value="P:methylation"/>
    <property type="evidence" value="ECO:0007669"/>
    <property type="project" value="UniProtKB-KW"/>
</dbReference>
<dbReference type="Proteomes" id="UP000198625">
    <property type="component" value="Unassembled WGS sequence"/>
</dbReference>
<feature type="domain" description="RNA 2-O ribose methyltransferase substrate binding" evidence="4">
    <location>
        <begin position="32"/>
        <end position="108"/>
    </location>
</feature>
<organism evidence="5 6">
    <name type="scientific">Proteiniborus ethanoligenes</name>
    <dbReference type="NCBI Taxonomy" id="415015"/>
    <lineage>
        <taxon>Bacteria</taxon>
        <taxon>Bacillati</taxon>
        <taxon>Bacillota</taxon>
        <taxon>Clostridia</taxon>
        <taxon>Eubacteriales</taxon>
        <taxon>Proteiniborus</taxon>
    </lineage>
</organism>
<accession>A0A1H3RW19</accession>
<dbReference type="STRING" id="415015.SAMN05660462_02572"/>
<dbReference type="InterPro" id="IPR053888">
    <property type="entry name" value="MRM3-like_sub_bind"/>
</dbReference>
<evidence type="ECO:0000259" key="4">
    <source>
        <dbReference type="SMART" id="SM00967"/>
    </source>
</evidence>
<comment type="similarity">
    <text evidence="1">Belongs to the class IV-like SAM-binding methyltransferase superfamily. RNA methyltransferase TrmH family.</text>
</comment>
<dbReference type="SUPFAM" id="SSF55315">
    <property type="entry name" value="L30e-like"/>
    <property type="match status" value="1"/>
</dbReference>
<dbReference type="GO" id="GO:0008173">
    <property type="term" value="F:RNA methyltransferase activity"/>
    <property type="evidence" value="ECO:0007669"/>
    <property type="project" value="InterPro"/>
</dbReference>
<keyword evidence="6" id="KW-1185">Reference proteome</keyword>
<evidence type="ECO:0000256" key="3">
    <source>
        <dbReference type="ARBA" id="ARBA00022679"/>
    </source>
</evidence>
<dbReference type="InterPro" id="IPR029028">
    <property type="entry name" value="Alpha/beta_knot_MTases"/>
</dbReference>
<dbReference type="Gene3D" id="3.30.1330.30">
    <property type="match status" value="1"/>
</dbReference>
<dbReference type="GO" id="GO:0003723">
    <property type="term" value="F:RNA binding"/>
    <property type="evidence" value="ECO:0007669"/>
    <property type="project" value="InterPro"/>
</dbReference>
<dbReference type="SUPFAM" id="SSF75217">
    <property type="entry name" value="alpha/beta knot"/>
    <property type="match status" value="1"/>
</dbReference>
<dbReference type="InterPro" id="IPR029064">
    <property type="entry name" value="Ribosomal_eL30-like_sf"/>
</dbReference>
<dbReference type="Pfam" id="PF22435">
    <property type="entry name" value="MRM3-like_sub_bind"/>
    <property type="match status" value="1"/>
</dbReference>
<dbReference type="EMBL" id="FNQE01000032">
    <property type="protein sequence ID" value="SDZ29528.1"/>
    <property type="molecule type" value="Genomic_DNA"/>
</dbReference>
<dbReference type="GO" id="GO:0006396">
    <property type="term" value="P:RNA processing"/>
    <property type="evidence" value="ECO:0007669"/>
    <property type="project" value="InterPro"/>
</dbReference>
<dbReference type="PANTHER" id="PTHR43191">
    <property type="entry name" value="RRNA METHYLTRANSFERASE 3"/>
    <property type="match status" value="1"/>
</dbReference>
<dbReference type="InterPro" id="IPR001537">
    <property type="entry name" value="SpoU_MeTrfase"/>
</dbReference>
<dbReference type="GO" id="GO:0005737">
    <property type="term" value="C:cytoplasm"/>
    <property type="evidence" value="ECO:0007669"/>
    <property type="project" value="UniProtKB-ARBA"/>
</dbReference>
<dbReference type="CDD" id="cd18095">
    <property type="entry name" value="SpoU-like_rRNA-MTase"/>
    <property type="match status" value="1"/>
</dbReference>
<evidence type="ECO:0000313" key="6">
    <source>
        <dbReference type="Proteomes" id="UP000198625"/>
    </source>
</evidence>
<proteinExistence type="inferred from homology"/>
<sequence length="274" mass="30753">MCEMITSSSNTIIKEIKSLHRKKDRWAKNSFFVEGVRGVEDCIKSGIRVEYLVYSDMLLSTNGGQQLLEEISYKDYKIYYISDKLFKEVSDTEKPQGILAVVKLHLKDIKEALLEKNNFLVLLDRIQDPGNLGTIIRTADAFGANGVIVTEGCVDVFNPKTIRSTMGSIFHVPIIYYGCIKEAIRDLKAYNIKIITTSLAAKKYSYEIDFNTSFSLVIGNEASGVSEEVMEASDSLIKIPMTGQAESLNAAIASSVIMYEALRQRAYFQKNHKI</sequence>
<dbReference type="OrthoDB" id="9785673at2"/>
<gene>
    <name evidence="5" type="ORF">SAMN05660462_02572</name>
</gene>
<dbReference type="PANTHER" id="PTHR43191:SF2">
    <property type="entry name" value="RRNA METHYLTRANSFERASE 3, MITOCHONDRIAL"/>
    <property type="match status" value="1"/>
</dbReference>
<dbReference type="Gene3D" id="3.40.1280.10">
    <property type="match status" value="1"/>
</dbReference>
<dbReference type="Pfam" id="PF00588">
    <property type="entry name" value="SpoU_methylase"/>
    <property type="match status" value="1"/>
</dbReference>
<keyword evidence="3 5" id="KW-0808">Transferase</keyword>
<evidence type="ECO:0000256" key="2">
    <source>
        <dbReference type="ARBA" id="ARBA00022603"/>
    </source>
</evidence>
<evidence type="ECO:0000256" key="1">
    <source>
        <dbReference type="ARBA" id="ARBA00007228"/>
    </source>
</evidence>
<dbReference type="SMART" id="SM00967">
    <property type="entry name" value="SpoU_sub_bind"/>
    <property type="match status" value="1"/>
</dbReference>
<protein>
    <submittedName>
        <fullName evidence="5">RNA methyltransferase, TrmH family</fullName>
    </submittedName>
</protein>
<dbReference type="InterPro" id="IPR013123">
    <property type="entry name" value="SpoU_subst-bd"/>
</dbReference>
<dbReference type="RefSeq" id="WP_091732011.1">
    <property type="nucleotide sequence ID" value="NZ_FNQE01000032.1"/>
</dbReference>
<dbReference type="InterPro" id="IPR029026">
    <property type="entry name" value="tRNA_m1G_MTases_N"/>
</dbReference>
<dbReference type="AlphaFoldDB" id="A0A1H3RW19"/>
<evidence type="ECO:0000313" key="5">
    <source>
        <dbReference type="EMBL" id="SDZ29528.1"/>
    </source>
</evidence>
<dbReference type="InterPro" id="IPR051259">
    <property type="entry name" value="rRNA_Methyltransferase"/>
</dbReference>
<reference evidence="5 6" key="1">
    <citation type="submission" date="2016-10" db="EMBL/GenBank/DDBJ databases">
        <authorList>
            <person name="de Groot N.N."/>
        </authorList>
    </citation>
    <scope>NUCLEOTIDE SEQUENCE [LARGE SCALE GENOMIC DNA]</scope>
    <source>
        <strain evidence="5 6">DSM 21650</strain>
    </source>
</reference>
<dbReference type="NCBIfam" id="TIGR00186">
    <property type="entry name" value="rRNA_methyl_3"/>
    <property type="match status" value="1"/>
</dbReference>
<keyword evidence="2 5" id="KW-0489">Methyltransferase</keyword>